<comment type="subcellular location">
    <subcellularLocation>
        <location evidence="1">Cell projection</location>
    </subcellularLocation>
</comment>
<keyword evidence="3" id="KW-0677">Repeat</keyword>
<dbReference type="InterPro" id="IPR032675">
    <property type="entry name" value="LRR_dom_sf"/>
</dbReference>
<sequence length="1154" mass="126188">AVLTDLGSATGTFFNGVRMTQPQRVVHGDLIKFGDAGREYKFDMTSTPSVMRSIASSFRDSLVPPMFSSSLVGGVAASLQKAQSPLRKSNVFASYQDQRSTDTTLRDIVERQLLRRSGANIKSIPTKVVAAAATVLPLSPSQRDFVERQKLRLSQKIRDVNNCVVVNVLQTHIALSFQRKHVVQTAFERWRNVWSASVLRKRTLHRLLRHVTSAATRKALVTWHVWRLEREVLAAFTKAQDEQTKHKLLVQAMTAQSQAEATAWSDQAKESTEHVQREAALTARVAALTTQLHEWTSKSKADAAVQTEAGAAASAARTAMLMEASFADDKKTAIDTESTLRKQIHDLEMSMADAKRRDDVKKSVESTATQDQTMGLMEDMSKREATLQTKIDALERDVHEREAAQLKMVLAHDVAVSQWTAKCQALEATVTTLEARCAIREQLEVHKKMLELAEMKLLAVTAQLHDKDVLERRRIEAEYDLQLLRVGGELELLTIHCEKDPKGAQFRAASVCSDLDSRECQRQLAAFDVRLAAAEIAAASSTQHLQPNDTAAASVPVTATPLPAVASTASLASSASKASVGGSNNNNNADGKQQLGGAASSKGSLLPHSKSDASVADSSKGSSSSPSDADDNDSPHVYLRCTLPDRHSDIDACSLDWCAELHDIVVATESTTTPSIDRAFVCKMVHNLRLTKLAINHIDAAFARDCMHLERLDICDNVLRSLDHLPPSLLEVDAYRNQLQAVHLSSSSPTPHLVHVGLGLNMLTSLPTLSHPHTLLSLDLSYNHVTDFAHVLSGLNVFSGLRHVFFTGNPVVLCRGYRHALLASHPNLYVLDDITVSDKEKDVLLQSPAILADNGADLTVYVTAVGFPLRKPQADATAPSITYEATVDVLPGQWSVTMKEDGSMKQPDQPSAAAMPAPGGALNFEATRVPLPVSLALRDIVKSVLNQWTILLKTLHTLLPSTSRLFPLRLHVAYSNRSNALDASSKDIVNDIKTSLGFVAPPTSSTTLPPGIQCEIDAWFLTGTEPAPPPSSPDNDAIHGALTSELDLVTSWVHTLLDNTIAPDDLTKAAIDAKLAAERQVLAYQDKLQTYKLQVHELKSDLNKKELERHSACRRLDRAETHNKMTISSSKKALDNESKEVLNQQPQSHNEHEI</sequence>
<gene>
    <name evidence="8" type="ORF">DYB38_007393</name>
</gene>
<keyword evidence="4" id="KW-0966">Cell projection</keyword>
<feature type="non-terminal residue" evidence="8">
    <location>
        <position position="1"/>
    </location>
</feature>
<reference evidence="8 9" key="1">
    <citation type="submission" date="2018-08" db="EMBL/GenBank/DDBJ databases">
        <title>Aphanomyces genome sequencing and annotation.</title>
        <authorList>
            <person name="Minardi D."/>
            <person name="Oidtmann B."/>
            <person name="Van Der Giezen M."/>
            <person name="Studholme D.J."/>
        </authorList>
    </citation>
    <scope>NUCLEOTIDE SEQUENCE [LARGE SCALE GENOMIC DNA]</scope>
    <source>
        <strain evidence="8 9">SA</strain>
    </source>
</reference>
<evidence type="ECO:0000256" key="3">
    <source>
        <dbReference type="ARBA" id="ARBA00022737"/>
    </source>
</evidence>
<feature type="region of interest" description="Disordered" evidence="6">
    <location>
        <begin position="576"/>
        <end position="635"/>
    </location>
</feature>
<evidence type="ECO:0000256" key="1">
    <source>
        <dbReference type="ARBA" id="ARBA00004316"/>
    </source>
</evidence>
<protein>
    <recommendedName>
        <fullName evidence="7">FHA domain-containing protein</fullName>
    </recommendedName>
</protein>
<evidence type="ECO:0000256" key="5">
    <source>
        <dbReference type="SAM" id="Coils"/>
    </source>
</evidence>
<evidence type="ECO:0000313" key="9">
    <source>
        <dbReference type="Proteomes" id="UP000265716"/>
    </source>
</evidence>
<dbReference type="SUPFAM" id="SSF52075">
    <property type="entry name" value="Outer arm dynein light chain 1"/>
    <property type="match status" value="1"/>
</dbReference>
<organism evidence="8 9">
    <name type="scientific">Aphanomyces astaci</name>
    <name type="common">Crayfish plague agent</name>
    <dbReference type="NCBI Taxonomy" id="112090"/>
    <lineage>
        <taxon>Eukaryota</taxon>
        <taxon>Sar</taxon>
        <taxon>Stramenopiles</taxon>
        <taxon>Oomycota</taxon>
        <taxon>Saprolegniomycetes</taxon>
        <taxon>Saprolegniales</taxon>
        <taxon>Verrucalvaceae</taxon>
        <taxon>Aphanomyces</taxon>
    </lineage>
</organism>
<dbReference type="EMBL" id="QUTC01007928">
    <property type="protein sequence ID" value="RHY45776.1"/>
    <property type="molecule type" value="Genomic_DNA"/>
</dbReference>
<dbReference type="PANTHER" id="PTHR45973">
    <property type="entry name" value="PROTEIN PHOSPHATASE 1 REGULATORY SUBUNIT SDS22-RELATED"/>
    <property type="match status" value="1"/>
</dbReference>
<name>A0A397CLL6_APHAT</name>
<dbReference type="VEuPathDB" id="FungiDB:H257_14371"/>
<dbReference type="Gene3D" id="2.60.200.20">
    <property type="match status" value="1"/>
</dbReference>
<dbReference type="VEuPathDB" id="FungiDB:H257_14372"/>
<keyword evidence="2" id="KW-0433">Leucine-rich repeat</keyword>
<evidence type="ECO:0000313" key="8">
    <source>
        <dbReference type="EMBL" id="RHY45776.1"/>
    </source>
</evidence>
<dbReference type="AlphaFoldDB" id="A0A397CLL6"/>
<evidence type="ECO:0000256" key="6">
    <source>
        <dbReference type="SAM" id="MobiDB-lite"/>
    </source>
</evidence>
<dbReference type="PANTHER" id="PTHR45973:SF9">
    <property type="entry name" value="LEUCINE-RICH REPEAT-CONTAINING PROTEIN 46"/>
    <property type="match status" value="1"/>
</dbReference>
<keyword evidence="5" id="KW-0175">Coiled coil</keyword>
<feature type="compositionally biased region" description="Low complexity" evidence="6">
    <location>
        <begin position="576"/>
        <end position="589"/>
    </location>
</feature>
<evidence type="ECO:0000256" key="2">
    <source>
        <dbReference type="ARBA" id="ARBA00022614"/>
    </source>
</evidence>
<evidence type="ECO:0000259" key="7">
    <source>
        <dbReference type="Pfam" id="PF00498"/>
    </source>
</evidence>
<dbReference type="InterPro" id="IPR000253">
    <property type="entry name" value="FHA_dom"/>
</dbReference>
<feature type="compositionally biased region" description="Low complexity" evidence="6">
    <location>
        <begin position="612"/>
        <end position="627"/>
    </location>
</feature>
<dbReference type="InterPro" id="IPR050576">
    <property type="entry name" value="Cilia_flagella_integrity"/>
</dbReference>
<evidence type="ECO:0000256" key="4">
    <source>
        <dbReference type="ARBA" id="ARBA00023273"/>
    </source>
</evidence>
<feature type="coiled-coil region" evidence="5">
    <location>
        <begin position="337"/>
        <end position="436"/>
    </location>
</feature>
<proteinExistence type="predicted"/>
<dbReference type="Gene3D" id="3.80.10.10">
    <property type="entry name" value="Ribonuclease Inhibitor"/>
    <property type="match status" value="1"/>
</dbReference>
<dbReference type="Proteomes" id="UP000265716">
    <property type="component" value="Unassembled WGS sequence"/>
</dbReference>
<dbReference type="SUPFAM" id="SSF49879">
    <property type="entry name" value="SMAD/FHA domain"/>
    <property type="match status" value="1"/>
</dbReference>
<feature type="region of interest" description="Disordered" evidence="6">
    <location>
        <begin position="1120"/>
        <end position="1154"/>
    </location>
</feature>
<comment type="caution">
    <text evidence="8">The sequence shown here is derived from an EMBL/GenBank/DDBJ whole genome shotgun (WGS) entry which is preliminary data.</text>
</comment>
<dbReference type="Pfam" id="PF00498">
    <property type="entry name" value="FHA"/>
    <property type="match status" value="1"/>
</dbReference>
<feature type="domain" description="FHA" evidence="7">
    <location>
        <begin position="2"/>
        <end position="34"/>
    </location>
</feature>
<accession>A0A397CLL6</accession>
<dbReference type="InterPro" id="IPR008984">
    <property type="entry name" value="SMAD_FHA_dom_sf"/>
</dbReference>
<dbReference type="CDD" id="cd00060">
    <property type="entry name" value="FHA"/>
    <property type="match status" value="1"/>
</dbReference>
<feature type="coiled-coil region" evidence="5">
    <location>
        <begin position="1081"/>
        <end position="1108"/>
    </location>
</feature>